<dbReference type="Gene3D" id="3.90.1150.10">
    <property type="entry name" value="Aspartate Aminotransferase, domain 1"/>
    <property type="match status" value="1"/>
</dbReference>
<dbReference type="GO" id="GO:0008483">
    <property type="term" value="F:transaminase activity"/>
    <property type="evidence" value="ECO:0007669"/>
    <property type="project" value="UniProtKB-KW"/>
</dbReference>
<dbReference type="PANTHER" id="PTHR42858">
    <property type="entry name" value="AMINOTRANSFERASE"/>
    <property type="match status" value="1"/>
</dbReference>
<dbReference type="InterPro" id="IPR015424">
    <property type="entry name" value="PyrdxlP-dep_Trfase"/>
</dbReference>
<keyword evidence="2" id="KW-1185">Reference proteome</keyword>
<dbReference type="PANTHER" id="PTHR42858:SF1">
    <property type="entry name" value="LD15494P"/>
    <property type="match status" value="1"/>
</dbReference>
<dbReference type="Proteomes" id="UP001212498">
    <property type="component" value="Unassembled WGS sequence"/>
</dbReference>
<keyword evidence="1" id="KW-0032">Aminotransferase</keyword>
<protein>
    <submittedName>
        <fullName evidence="1">PLP-dependent aminotransferase family protein</fullName>
    </submittedName>
</protein>
<reference evidence="1 2" key="1">
    <citation type="submission" date="2022-11" db="EMBL/GenBank/DDBJ databases">
        <title>Nonomuraea corallina sp. nov., a new species of the genus Nonomuraea isolated from sea side sediment in Thai sea.</title>
        <authorList>
            <person name="Ngamcharungchit C."/>
            <person name="Matsumoto A."/>
            <person name="Suriyachadkun C."/>
            <person name="Panbangred W."/>
            <person name="Inahashi Y."/>
            <person name="Intra B."/>
        </authorList>
    </citation>
    <scope>NUCLEOTIDE SEQUENCE [LARGE SCALE GENOMIC DNA]</scope>
    <source>
        <strain evidence="1 2">DSM 43553</strain>
    </source>
</reference>
<organism evidence="1 2">
    <name type="scientific">Nonomuraea ferruginea</name>
    <dbReference type="NCBI Taxonomy" id="46174"/>
    <lineage>
        <taxon>Bacteria</taxon>
        <taxon>Bacillati</taxon>
        <taxon>Actinomycetota</taxon>
        <taxon>Actinomycetes</taxon>
        <taxon>Streptosporangiales</taxon>
        <taxon>Streptosporangiaceae</taxon>
        <taxon>Nonomuraea</taxon>
    </lineage>
</organism>
<evidence type="ECO:0000313" key="1">
    <source>
        <dbReference type="EMBL" id="MDA0641458.1"/>
    </source>
</evidence>
<comment type="caution">
    <text evidence="1">The sequence shown here is derived from an EMBL/GenBank/DDBJ whole genome shotgun (WGS) entry which is preliminary data.</text>
</comment>
<accession>A0ABT4SW11</accession>
<dbReference type="EMBL" id="JAPNUD010000025">
    <property type="protein sequence ID" value="MDA0641458.1"/>
    <property type="molecule type" value="Genomic_DNA"/>
</dbReference>
<keyword evidence="1" id="KW-0808">Transferase</keyword>
<sequence length="150" mass="16530">PLAARLARLRAVHDLGGDVVGQLAAAALLHRLDDIRRDRVRVLRARHDHLCAELRAHLPSWSFEPARGGQTIWVRLPRGDADSFAQVALRHGVAVPPGRSFDPLGGLADRMRLHFLFPEAELSAAVRALAAAWHAYDPTERLPSRPTLVV</sequence>
<evidence type="ECO:0000313" key="2">
    <source>
        <dbReference type="Proteomes" id="UP001212498"/>
    </source>
</evidence>
<proteinExistence type="predicted"/>
<dbReference type="InterPro" id="IPR015422">
    <property type="entry name" value="PyrdxlP-dep_Trfase_small"/>
</dbReference>
<dbReference type="SUPFAM" id="SSF53383">
    <property type="entry name" value="PLP-dependent transferases"/>
    <property type="match status" value="1"/>
</dbReference>
<gene>
    <name evidence="1" type="ORF">OUY24_12595</name>
</gene>
<name>A0ABT4SW11_9ACTN</name>
<feature type="non-terminal residue" evidence="1">
    <location>
        <position position="1"/>
    </location>
</feature>